<dbReference type="AlphaFoldDB" id="A0A1Y1JE35"/>
<gene>
    <name evidence="1" type="ORF">PGO_080860</name>
</gene>
<proteinExistence type="predicted"/>
<evidence type="ECO:0000313" key="1">
    <source>
        <dbReference type="EMBL" id="GAW80520.1"/>
    </source>
</evidence>
<evidence type="ECO:0000313" key="2">
    <source>
        <dbReference type="Proteomes" id="UP000195521"/>
    </source>
</evidence>
<accession>A0A1Y1JE35</accession>
<dbReference type="GeneID" id="39747235"/>
<dbReference type="OMA" id="ICKAPIF"/>
<keyword evidence="2" id="KW-1185">Reference proteome</keyword>
<comment type="caution">
    <text evidence="1">The sequence shown here is derived from an EMBL/GenBank/DDBJ whole genome shotgun (WGS) entry which is preliminary data.</text>
</comment>
<organism evidence="1 2">
    <name type="scientific">Plasmodium gonderi</name>
    <dbReference type="NCBI Taxonomy" id="77519"/>
    <lineage>
        <taxon>Eukaryota</taxon>
        <taxon>Sar</taxon>
        <taxon>Alveolata</taxon>
        <taxon>Apicomplexa</taxon>
        <taxon>Aconoidasida</taxon>
        <taxon>Haemosporida</taxon>
        <taxon>Plasmodiidae</taxon>
        <taxon>Plasmodium</taxon>
        <taxon>Plasmodium (Plasmodium)</taxon>
    </lineage>
</organism>
<dbReference type="RefSeq" id="XP_028543109.1">
    <property type="nucleotide sequence ID" value="XM_028687308.1"/>
</dbReference>
<reference evidence="2" key="1">
    <citation type="submission" date="2017-04" db="EMBL/GenBank/DDBJ databases">
        <title>Plasmodium gonderi genome.</title>
        <authorList>
            <person name="Arisue N."/>
            <person name="Honma H."/>
            <person name="Kawai S."/>
            <person name="Tougan T."/>
            <person name="Tanabe K."/>
            <person name="Horii T."/>
        </authorList>
    </citation>
    <scope>NUCLEOTIDE SEQUENCE [LARGE SCALE GENOMIC DNA]</scope>
    <source>
        <strain evidence="2">ATCC 30045</strain>
    </source>
</reference>
<sequence>MDDKKRTSTSLTAEEYVFPCDKNENVEDRKKIKDLTTLLNSYTKHDALDDVSDFLASSYKSFLINCIYVELKCTTSRELNTLISICLDIIKNNHEIFKYQNIYFISLNTLFFLLNKVDNVNNYLEYLSFRIFYNLLFADNWTKDNHIEVFAKLNYINFFIISKIFKKYVIDPNNDSDIPPTSRINKIINHVSVEFLSYEKENHYTVNKSGVIENTENIRLNKNFSLCHDYCDHLNSVNVERASSLSRNKYIFQNLQDTSILVPINLKNREIFVNYHNDKILWHKRRKIVIYEHTLEEKKKTSNEQHNGDSNVTLVNSNDELVLKIYQTIIHLVIKFDLTIYIICECINVLLNLCEKCNQELILYDFLLLYKFFLKSDQKKKSQRFITFMIQLITKCRKEIQKQLFFKLIKGFNSFLNLLYVDNSDIRMQAKGCLLSLDIFYEHLNNSTTGQKQHLHSSSTHIRGHHMAICVNNEISRIMNLILFHLNYIHDVSNNQYADKVTKEAEYDNFFKIRASKDFLLKSYINKQISIKKDKLFCKDKNETNKNIIITNNIVEMEILMKTFDCIFSLVPDRTSYNVCFIFFFISTLMSIKKICKNKQFEFPKKFFFFIKHLFIQTIYVLESIDRMEDQTMNSKNITAIVEYFSIENETSYNKNSNITLFEERDVKQIIERIKLSSRVRSDKPFILLLEEMYSRVITFLMPNEKKWTFLNSSNFYFFKKVLLRISHFYHKKNGSKNMMKLFFLKSIFKNIKKKTKWKLNFKKVHGEEENITLQNMQLGYKKYAKLFCEKPKYISSEMASYFSFCLDFLKTFVLFDKSLSYHLKGSKYKSLIINICKTTIFKYNFFLPAKSTTNCFFHSIIVLRNVYLNIYKSGKGNKLLHEICVTIFLCCNKALNSIKRDDVIFHNNNKLGCLKKHYKMKQSSYSIFSDTIKTQSKGKTCPIIITNKFEKSFKEYYLNNSLPIFIKCLDVMTDIVKLNLLRHKVSSTRVIIKKSKIEKRKKKRLKNLKSEKNLILFTHRCMSNLCKYLIKKTKEDFFYSARKYILNFIQNFIALNTILTLKYKIRNNLNVEQILSFCFYNIYTDHDISTFSIIHYIAFCLKNYINLCGTKIKKSNHYLDVCDDLIFQIVDEYYSYDFPKTNLWEEYVSKTVSFNSLKNTSVDCPGE</sequence>
<dbReference type="EMBL" id="BDQF01000009">
    <property type="protein sequence ID" value="GAW80520.1"/>
    <property type="molecule type" value="Genomic_DNA"/>
</dbReference>
<dbReference type="Proteomes" id="UP000195521">
    <property type="component" value="Unassembled WGS sequence"/>
</dbReference>
<name>A0A1Y1JE35_PLAGO</name>
<protein>
    <submittedName>
        <fullName evidence="1">Uncharacterized protein</fullName>
    </submittedName>
</protein>
<dbReference type="OrthoDB" id="371612at2759"/>